<evidence type="ECO:0000313" key="1">
    <source>
        <dbReference type="EMBL" id="TLX44797.1"/>
    </source>
</evidence>
<dbReference type="InterPro" id="IPR006448">
    <property type="entry name" value="Phage_term_ssu_P27"/>
</dbReference>
<dbReference type="OrthoDB" id="7843333at2"/>
<dbReference type="Pfam" id="PF05119">
    <property type="entry name" value="Terminase_4"/>
    <property type="match status" value="1"/>
</dbReference>
<accession>A0A6C1KM22</accession>
<proteinExistence type="predicted"/>
<sequence>MKGRKPSTINSTAGALVKAPAPPAWLSPEAKKEWKRCIRPLIERRILTQSDLGQLENYCIAQGRAREIEGMLQISFDLALCRAQDKALATARQIAAELGLTPVSRSRPVLAGNEEDDASPYLD</sequence>
<comment type="caution">
    <text evidence="1">The sequence shown here is derived from an EMBL/GenBank/DDBJ whole genome shotgun (WGS) entry which is preliminary data.</text>
</comment>
<organism evidence="1 2">
    <name type="scientific">Xanthobacter autotrophicus</name>
    <dbReference type="NCBI Taxonomy" id="280"/>
    <lineage>
        <taxon>Bacteria</taxon>
        <taxon>Pseudomonadati</taxon>
        <taxon>Pseudomonadota</taxon>
        <taxon>Alphaproteobacteria</taxon>
        <taxon>Hyphomicrobiales</taxon>
        <taxon>Xanthobacteraceae</taxon>
        <taxon>Xanthobacter</taxon>
    </lineage>
</organism>
<dbReference type="EMBL" id="VAUP01000004">
    <property type="protein sequence ID" value="TLX44797.1"/>
    <property type="molecule type" value="Genomic_DNA"/>
</dbReference>
<evidence type="ECO:0000313" key="2">
    <source>
        <dbReference type="Proteomes" id="UP000305131"/>
    </source>
</evidence>
<name>A0A6C1KM22_XANAU</name>
<dbReference type="GeneID" id="95772182"/>
<gene>
    <name evidence="1" type="ORF">FBQ73_01745</name>
</gene>
<dbReference type="RefSeq" id="WP_138397798.1">
    <property type="nucleotide sequence ID" value="NZ_JBAFVI010000009.1"/>
</dbReference>
<protein>
    <submittedName>
        <fullName evidence="1">P27 family phage terminase small subunit</fullName>
    </submittedName>
</protein>
<reference evidence="1 2" key="1">
    <citation type="submission" date="2019-05" db="EMBL/GenBank/DDBJ databases">
        <authorList>
            <person name="Zhou X."/>
        </authorList>
    </citation>
    <scope>NUCLEOTIDE SEQUENCE [LARGE SCALE GENOMIC DNA]</scope>
    <source>
        <strain evidence="1 2">DSM 432</strain>
    </source>
</reference>
<dbReference type="Proteomes" id="UP000305131">
    <property type="component" value="Unassembled WGS sequence"/>
</dbReference>
<dbReference type="AlphaFoldDB" id="A0A6C1KM22"/>